<dbReference type="Pfam" id="PF02386">
    <property type="entry name" value="TrkH"/>
    <property type="match status" value="1"/>
</dbReference>
<comment type="subcellular location">
    <subcellularLocation>
        <location evidence="1">Cell membrane</location>
        <topology evidence="1">Multi-pass membrane protein</topology>
    </subcellularLocation>
</comment>
<keyword evidence="5 9" id="KW-0812">Transmembrane</keyword>
<dbReference type="AlphaFoldDB" id="A0A4P7C111"/>
<dbReference type="PANTHER" id="PTHR32024:SF2">
    <property type="entry name" value="TRK SYSTEM POTASSIUM UPTAKE PROTEIN TRKG-RELATED"/>
    <property type="match status" value="1"/>
</dbReference>
<comment type="similarity">
    <text evidence="2">Belongs to the TrkH potassium transport family.</text>
</comment>
<evidence type="ECO:0000256" key="9">
    <source>
        <dbReference type="SAM" id="Phobius"/>
    </source>
</evidence>
<evidence type="ECO:0000256" key="1">
    <source>
        <dbReference type="ARBA" id="ARBA00004651"/>
    </source>
</evidence>
<protein>
    <submittedName>
        <fullName evidence="10">TrkH family potassium uptake protein</fullName>
    </submittedName>
</protein>
<keyword evidence="8 9" id="KW-0472">Membrane</keyword>
<accession>A0A4P7C111</accession>
<dbReference type="RefSeq" id="WP_134358382.1">
    <property type="nucleotide sequence ID" value="NZ_CP038033.1"/>
</dbReference>
<name>A0A4P7C111_9GAMM</name>
<evidence type="ECO:0000256" key="8">
    <source>
        <dbReference type="ARBA" id="ARBA00023136"/>
    </source>
</evidence>
<evidence type="ECO:0000256" key="3">
    <source>
        <dbReference type="ARBA" id="ARBA00022448"/>
    </source>
</evidence>
<evidence type="ECO:0000313" key="10">
    <source>
        <dbReference type="EMBL" id="QBQ55114.1"/>
    </source>
</evidence>
<evidence type="ECO:0000256" key="7">
    <source>
        <dbReference type="ARBA" id="ARBA00023065"/>
    </source>
</evidence>
<feature type="transmembrane region" description="Helical" evidence="9">
    <location>
        <begin position="463"/>
        <end position="483"/>
    </location>
</feature>
<evidence type="ECO:0000256" key="5">
    <source>
        <dbReference type="ARBA" id="ARBA00022692"/>
    </source>
</evidence>
<dbReference type="OrthoDB" id="9810952at2"/>
<feature type="transmembrane region" description="Helical" evidence="9">
    <location>
        <begin position="81"/>
        <end position="100"/>
    </location>
</feature>
<dbReference type="Proteomes" id="UP000294325">
    <property type="component" value="Chromosome"/>
</dbReference>
<proteinExistence type="inferred from homology"/>
<feature type="transmembrane region" description="Helical" evidence="9">
    <location>
        <begin position="279"/>
        <end position="298"/>
    </location>
</feature>
<keyword evidence="6 9" id="KW-1133">Transmembrane helix</keyword>
<feature type="transmembrane region" description="Helical" evidence="9">
    <location>
        <begin position="400"/>
        <end position="423"/>
    </location>
</feature>
<feature type="transmembrane region" description="Helical" evidence="9">
    <location>
        <begin position="49"/>
        <end position="69"/>
    </location>
</feature>
<organism evidence="10 11">
    <name type="scientific">Nitrosococcus wardiae</name>
    <dbReference type="NCBI Taxonomy" id="1814290"/>
    <lineage>
        <taxon>Bacteria</taxon>
        <taxon>Pseudomonadati</taxon>
        <taxon>Pseudomonadota</taxon>
        <taxon>Gammaproteobacteria</taxon>
        <taxon>Chromatiales</taxon>
        <taxon>Chromatiaceae</taxon>
        <taxon>Nitrosococcus</taxon>
    </lineage>
</organism>
<feature type="transmembrane region" description="Helical" evidence="9">
    <location>
        <begin position="184"/>
        <end position="204"/>
    </location>
</feature>
<evidence type="ECO:0000256" key="6">
    <source>
        <dbReference type="ARBA" id="ARBA00022989"/>
    </source>
</evidence>
<feature type="transmembrane region" description="Helical" evidence="9">
    <location>
        <begin position="21"/>
        <end position="43"/>
    </location>
</feature>
<dbReference type="KEGG" id="nwr:E3U44_11790"/>
<dbReference type="PANTHER" id="PTHR32024">
    <property type="entry name" value="TRK SYSTEM POTASSIUM UPTAKE PROTEIN TRKG-RELATED"/>
    <property type="match status" value="1"/>
</dbReference>
<evidence type="ECO:0000256" key="2">
    <source>
        <dbReference type="ARBA" id="ARBA00009137"/>
    </source>
</evidence>
<feature type="transmembrane region" description="Helical" evidence="9">
    <location>
        <begin position="240"/>
        <end position="259"/>
    </location>
</feature>
<dbReference type="GO" id="GO:0030001">
    <property type="term" value="P:metal ion transport"/>
    <property type="evidence" value="ECO:0007669"/>
    <property type="project" value="UniProtKB-ARBA"/>
</dbReference>
<dbReference type="GO" id="GO:0008324">
    <property type="term" value="F:monoatomic cation transmembrane transporter activity"/>
    <property type="evidence" value="ECO:0007669"/>
    <property type="project" value="InterPro"/>
</dbReference>
<keyword evidence="11" id="KW-1185">Reference proteome</keyword>
<reference evidence="10 11" key="1">
    <citation type="submission" date="2019-03" db="EMBL/GenBank/DDBJ databases">
        <title>The genome sequence of Nitrosococcus wardiae strain D1FHST reveals the archetypal metabolic capacity of ammonia-oxidizing Gammaproteobacteria.</title>
        <authorList>
            <person name="Wang L."/>
            <person name="Lim C.K."/>
            <person name="Hanson T.E."/>
            <person name="Dang H."/>
            <person name="Klotz M.G."/>
        </authorList>
    </citation>
    <scope>NUCLEOTIDE SEQUENCE [LARGE SCALE GENOMIC DNA]</scope>
    <source>
        <strain evidence="10 11">D1FHS</strain>
    </source>
</reference>
<keyword evidence="3" id="KW-0813">Transport</keyword>
<feature type="transmembrane region" description="Helical" evidence="9">
    <location>
        <begin position="339"/>
        <end position="365"/>
    </location>
</feature>
<keyword evidence="7" id="KW-0406">Ion transport</keyword>
<evidence type="ECO:0000313" key="11">
    <source>
        <dbReference type="Proteomes" id="UP000294325"/>
    </source>
</evidence>
<gene>
    <name evidence="10" type="ORF">E3U44_11790</name>
</gene>
<keyword evidence="4" id="KW-1003">Cell membrane</keyword>
<sequence>MFASQIKPLASAVRWSVIAKYGGQLCFVVAVLTLVPAMVSLGFGELRVVLRFLIISGALLVVAAGAVYIKESTHLQVNEALAITALIFLIAPLLTVYPLMGYGLSFLDALFEATSGVTTTGLSTLGFIEGKPSGFLFVRAWMQWYGGLGIVVLSLALFMGHGQVARRLAGGTWEPSDMVGSARAHARSALMVYLLLTVCGFLVLRSMGVQAFPALLHTLAAVSTGGFSPYDDSLIGLGDWLQQAANLLFAFFGAIPLALYYRAYRAGFRELVGDMEVRVLVLAVLLLTVFLSWSRVWVGGASWSEAVWHAPLLAFSAQSTTGFSSLQIGELDSVSKLGLIVSMFLGGGMGSTSGGIKIIRFLILLRLLQLLFVRASLPPHAVLEPTLGRRRLEPLDIERAVAIVFLYLITIVLSWLPFLAYGYDPLDSLFDVVSAVATVGLSTGVTSPSLEPTLKLVLCLDMLLGRLEIVALLILLLPGTWFGKRID</sequence>
<evidence type="ECO:0000256" key="4">
    <source>
        <dbReference type="ARBA" id="ARBA00022475"/>
    </source>
</evidence>
<dbReference type="InterPro" id="IPR003445">
    <property type="entry name" value="Cat_transpt"/>
</dbReference>
<feature type="transmembrane region" description="Helical" evidence="9">
    <location>
        <begin position="140"/>
        <end position="164"/>
    </location>
</feature>
<dbReference type="GO" id="GO:0005886">
    <property type="term" value="C:plasma membrane"/>
    <property type="evidence" value="ECO:0007669"/>
    <property type="project" value="UniProtKB-SubCell"/>
</dbReference>
<dbReference type="EMBL" id="CP038033">
    <property type="protein sequence ID" value="QBQ55114.1"/>
    <property type="molecule type" value="Genomic_DNA"/>
</dbReference>